<organism evidence="5 6">
    <name type="scientific">Staphylococcus nepalensis</name>
    <dbReference type="NCBI Taxonomy" id="214473"/>
    <lineage>
        <taxon>Bacteria</taxon>
        <taxon>Bacillati</taxon>
        <taxon>Bacillota</taxon>
        <taxon>Bacilli</taxon>
        <taxon>Bacillales</taxon>
        <taxon>Staphylococcaceae</taxon>
        <taxon>Staphylococcus</taxon>
    </lineage>
</organism>
<dbReference type="GO" id="GO:0016787">
    <property type="term" value="F:hydrolase activity"/>
    <property type="evidence" value="ECO:0007669"/>
    <property type="project" value="UniProtKB-KW"/>
</dbReference>
<comment type="cofactor">
    <cofactor evidence="1">
        <name>Mg(2+)</name>
        <dbReference type="ChEBI" id="CHEBI:18420"/>
    </cofactor>
</comment>
<dbReference type="EMBL" id="PZHR01000097">
    <property type="protein sequence ID" value="PTK57724.1"/>
    <property type="molecule type" value="Genomic_DNA"/>
</dbReference>
<dbReference type="GO" id="GO:0016747">
    <property type="term" value="F:acyltransferase activity, transferring groups other than amino-acyl groups"/>
    <property type="evidence" value="ECO:0007669"/>
    <property type="project" value="InterPro"/>
</dbReference>
<evidence type="ECO:0000256" key="2">
    <source>
        <dbReference type="ARBA" id="ARBA00022801"/>
    </source>
</evidence>
<reference evidence="5 6" key="1">
    <citation type="journal article" date="2016" name="Front. Microbiol.">
        <title>Comprehensive Phylogenetic Analysis of Bovine Non-aureus Staphylococci Species Based on Whole-Genome Sequencing.</title>
        <authorList>
            <person name="Naushad S."/>
            <person name="Barkema H.W."/>
            <person name="Luby C."/>
            <person name="Condas L.A."/>
            <person name="Nobrega D.B."/>
            <person name="Carson D.A."/>
            <person name="De Buck J."/>
        </authorList>
    </citation>
    <scope>NUCLEOTIDE SEQUENCE [LARGE SCALE GENOMIC DNA]</scope>
    <source>
        <strain evidence="5 6">SNUC 4337</strain>
    </source>
</reference>
<gene>
    <name evidence="5" type="ORF">BUZ61_12100</name>
</gene>
<feature type="domain" description="Nudix hydrolase" evidence="4">
    <location>
        <begin position="1"/>
        <end position="130"/>
    </location>
</feature>
<name>A0A2T4S7S8_9STAP</name>
<accession>A0A2T4S7S8</accession>
<dbReference type="Proteomes" id="UP000240400">
    <property type="component" value="Unassembled WGS sequence"/>
</dbReference>
<dbReference type="CDD" id="cd04301">
    <property type="entry name" value="NAT_SF"/>
    <property type="match status" value="1"/>
</dbReference>
<dbReference type="Pfam" id="PF00293">
    <property type="entry name" value="NUDIX"/>
    <property type="match status" value="1"/>
</dbReference>
<dbReference type="PANTHER" id="PTHR43046">
    <property type="entry name" value="GDP-MANNOSE MANNOSYL HYDROLASE"/>
    <property type="match status" value="1"/>
</dbReference>
<dbReference type="PROSITE" id="PS51186">
    <property type="entry name" value="GNAT"/>
    <property type="match status" value="1"/>
</dbReference>
<dbReference type="SUPFAM" id="SSF55811">
    <property type="entry name" value="Nudix"/>
    <property type="match status" value="1"/>
</dbReference>
<dbReference type="CDD" id="cd04690">
    <property type="entry name" value="NUDIX_Hydrolase"/>
    <property type="match status" value="1"/>
</dbReference>
<evidence type="ECO:0000313" key="6">
    <source>
        <dbReference type="Proteomes" id="UP000240400"/>
    </source>
</evidence>
<keyword evidence="2" id="KW-0378">Hydrolase</keyword>
<comment type="caution">
    <text evidence="5">The sequence shown here is derived from an EMBL/GenBank/DDBJ whole genome shotgun (WGS) entry which is preliminary data.</text>
</comment>
<evidence type="ECO:0000259" key="3">
    <source>
        <dbReference type="PROSITE" id="PS51186"/>
    </source>
</evidence>
<dbReference type="InterPro" id="IPR000086">
    <property type="entry name" value="NUDIX_hydrolase_dom"/>
</dbReference>
<dbReference type="PROSITE" id="PS51462">
    <property type="entry name" value="NUDIX"/>
    <property type="match status" value="1"/>
</dbReference>
<feature type="domain" description="N-acetyltransferase" evidence="3">
    <location>
        <begin position="134"/>
        <end position="289"/>
    </location>
</feature>
<dbReference type="InterPro" id="IPR015797">
    <property type="entry name" value="NUDIX_hydrolase-like_dom_sf"/>
</dbReference>
<dbReference type="PANTHER" id="PTHR43046:SF14">
    <property type="entry name" value="MUTT_NUDIX FAMILY PROTEIN"/>
    <property type="match status" value="1"/>
</dbReference>
<dbReference type="RefSeq" id="WP_107644524.1">
    <property type="nucleotide sequence ID" value="NZ_PZHR01000097.1"/>
</dbReference>
<evidence type="ECO:0000256" key="1">
    <source>
        <dbReference type="ARBA" id="ARBA00001946"/>
    </source>
</evidence>
<dbReference type="AlphaFoldDB" id="A0A2T4S7S8"/>
<dbReference type="Gene3D" id="3.90.79.10">
    <property type="entry name" value="Nucleoside Triphosphate Pyrophosphohydrolase"/>
    <property type="match status" value="1"/>
</dbReference>
<dbReference type="InterPro" id="IPR016181">
    <property type="entry name" value="Acyl_CoA_acyltransferase"/>
</dbReference>
<dbReference type="InterPro" id="IPR000182">
    <property type="entry name" value="GNAT_dom"/>
</dbReference>
<proteinExistence type="predicted"/>
<evidence type="ECO:0000259" key="4">
    <source>
        <dbReference type="PROSITE" id="PS51462"/>
    </source>
</evidence>
<sequence>MIKCVCLVVESNDKLLLVQARHRKKYYFPGGKIDPGESMVQALKREINEELQLDIPAYTFRYLGTVIGDAYPQKDTKTELNCFSTTLDIEWSSIKPAQEITALKWFDKNESEQIAPAVITWIAFSKQKDLSSEVILTPYDSSLHDDVANLNITKDDRKFTKTPLENIELAMHDKERHPTLVYNVEKQCIGFFTLHGGKGVAPYTENPKAIFFRSFSIDYKYRGMGYGKQVIQALPQYVMQNYPDINEIYLTVNTDNTKARTLYMQCQYQYIGDDLLEGRPVNILKKKLSN</sequence>
<keyword evidence="5" id="KW-0808">Transferase</keyword>
<dbReference type="OrthoDB" id="66776at2"/>
<dbReference type="Gene3D" id="3.40.630.30">
    <property type="match status" value="1"/>
</dbReference>
<dbReference type="Pfam" id="PF00583">
    <property type="entry name" value="Acetyltransf_1"/>
    <property type="match status" value="1"/>
</dbReference>
<evidence type="ECO:0000313" key="5">
    <source>
        <dbReference type="EMBL" id="PTK57724.1"/>
    </source>
</evidence>
<dbReference type="SUPFAM" id="SSF55729">
    <property type="entry name" value="Acyl-CoA N-acyltransferases (Nat)"/>
    <property type="match status" value="1"/>
</dbReference>
<protein>
    <submittedName>
        <fullName evidence="5">GNAT family N-acetyltransferase</fullName>
    </submittedName>
</protein>